<feature type="transmembrane region" description="Helical" evidence="8">
    <location>
        <begin position="189"/>
        <end position="210"/>
    </location>
</feature>
<feature type="transmembrane region" description="Helical" evidence="8">
    <location>
        <begin position="134"/>
        <end position="154"/>
    </location>
</feature>
<dbReference type="EMBL" id="FQWD01000002">
    <property type="protein sequence ID" value="SHG13803.1"/>
    <property type="molecule type" value="Genomic_DNA"/>
</dbReference>
<feature type="binding site" evidence="7">
    <location>
        <position position="66"/>
    </location>
    <ligand>
        <name>Zn(2+)</name>
        <dbReference type="ChEBI" id="CHEBI:29105"/>
    </ligand>
</feature>
<dbReference type="GO" id="GO:0140911">
    <property type="term" value="F:pore-forming activity"/>
    <property type="evidence" value="ECO:0007669"/>
    <property type="project" value="InterPro"/>
</dbReference>
<keyword evidence="7" id="KW-0479">Metal-binding</keyword>
<feature type="transmembrane region" description="Helical" evidence="8">
    <location>
        <begin position="45"/>
        <end position="67"/>
    </location>
</feature>
<dbReference type="GO" id="GO:0005886">
    <property type="term" value="C:plasma membrane"/>
    <property type="evidence" value="ECO:0007669"/>
    <property type="project" value="UniProtKB-SubCell"/>
</dbReference>
<feature type="transmembrane region" description="Helical" evidence="8">
    <location>
        <begin position="21"/>
        <end position="39"/>
    </location>
</feature>
<comment type="similarity">
    <text evidence="2">Belongs to the UPF0073 (Hly-III) family.</text>
</comment>
<keyword evidence="6 8" id="KW-0472">Membrane</keyword>
<dbReference type="AlphaFoldDB" id="A0A1M5HCX0"/>
<dbReference type="PANTHER" id="PTHR20855:SF3">
    <property type="entry name" value="LD03007P"/>
    <property type="match status" value="1"/>
</dbReference>
<dbReference type="PANTHER" id="PTHR20855">
    <property type="entry name" value="ADIPOR/PROGESTIN RECEPTOR-RELATED"/>
    <property type="match status" value="1"/>
</dbReference>
<evidence type="ECO:0000313" key="10">
    <source>
        <dbReference type="Proteomes" id="UP000184520"/>
    </source>
</evidence>
<evidence type="ECO:0000313" key="9">
    <source>
        <dbReference type="EMBL" id="SHG13803.1"/>
    </source>
</evidence>
<evidence type="ECO:0000256" key="2">
    <source>
        <dbReference type="ARBA" id="ARBA00008488"/>
    </source>
</evidence>
<organism evidence="9 10">
    <name type="scientific">Marisediminitalea aggregata</name>
    <dbReference type="NCBI Taxonomy" id="634436"/>
    <lineage>
        <taxon>Bacteria</taxon>
        <taxon>Pseudomonadati</taxon>
        <taxon>Pseudomonadota</taxon>
        <taxon>Gammaproteobacteria</taxon>
        <taxon>Alteromonadales</taxon>
        <taxon>Alteromonadaceae</taxon>
        <taxon>Marisediminitalea</taxon>
    </lineage>
</organism>
<evidence type="ECO:0000256" key="8">
    <source>
        <dbReference type="SAM" id="Phobius"/>
    </source>
</evidence>
<dbReference type="Pfam" id="PF03006">
    <property type="entry name" value="HlyIII"/>
    <property type="match status" value="1"/>
</dbReference>
<dbReference type="Proteomes" id="UP000184520">
    <property type="component" value="Unassembled WGS sequence"/>
</dbReference>
<keyword evidence="5 8" id="KW-1133">Transmembrane helix</keyword>
<evidence type="ECO:0000256" key="7">
    <source>
        <dbReference type="PIRSR" id="PIRSR604254-1"/>
    </source>
</evidence>
<evidence type="ECO:0000256" key="1">
    <source>
        <dbReference type="ARBA" id="ARBA00004651"/>
    </source>
</evidence>
<keyword evidence="4 8" id="KW-0812">Transmembrane</keyword>
<reference evidence="10" key="1">
    <citation type="submission" date="2016-11" db="EMBL/GenBank/DDBJ databases">
        <authorList>
            <person name="Varghese N."/>
            <person name="Submissions S."/>
        </authorList>
    </citation>
    <scope>NUCLEOTIDE SEQUENCE [LARGE SCALE GENOMIC DNA]</scope>
    <source>
        <strain evidence="10">CGMCC 1.8995</strain>
    </source>
</reference>
<gene>
    <name evidence="9" type="ORF">SAMN05216361_1419</name>
</gene>
<evidence type="ECO:0000256" key="6">
    <source>
        <dbReference type="ARBA" id="ARBA00023136"/>
    </source>
</evidence>
<feature type="binding site" evidence="7">
    <location>
        <position position="188"/>
    </location>
    <ligand>
        <name>Zn(2+)</name>
        <dbReference type="ChEBI" id="CHEBI:29105"/>
    </ligand>
</feature>
<evidence type="ECO:0000256" key="4">
    <source>
        <dbReference type="ARBA" id="ARBA00022692"/>
    </source>
</evidence>
<dbReference type="NCBIfam" id="TIGR01065">
    <property type="entry name" value="hlyIII"/>
    <property type="match status" value="1"/>
</dbReference>
<keyword evidence="10" id="KW-1185">Reference proteome</keyword>
<feature type="transmembrane region" description="Helical" evidence="8">
    <location>
        <begin position="107"/>
        <end position="127"/>
    </location>
</feature>
<protein>
    <submittedName>
        <fullName evidence="9">Hemolysin III</fullName>
    </submittedName>
</protein>
<dbReference type="STRING" id="634436.SAMN05216361_1419"/>
<keyword evidence="7" id="KW-0862">Zinc</keyword>
<accession>A0A1M5HCX0</accession>
<sequence length="211" mass="22957">MSTLKHRAYSAMEEWMNSISHGLGFVAAIVGLVFMLLRAESSVSITASAIYGGTLIFMFLASTIYHAVTHQQTKGVLKLFDHSAIYLLIAGTYTPLTLVAIGGTLGIAATAGIWMLALAGVAFKLIAKHRFPKVSVMTYLVMGWIALALIYPLYQALPGSGLWLIVAGGLCFSVGVLFYIAKSKKFTHAIWHLFVIGGCSCHYFSIYYYVV</sequence>
<dbReference type="GO" id="GO:0046872">
    <property type="term" value="F:metal ion binding"/>
    <property type="evidence" value="ECO:0007669"/>
    <property type="project" value="UniProtKB-KW"/>
</dbReference>
<name>A0A1M5HCX0_9ALTE</name>
<dbReference type="OrthoDB" id="9813689at2"/>
<feature type="transmembrane region" description="Helical" evidence="8">
    <location>
        <begin position="79"/>
        <end position="101"/>
    </location>
</feature>
<evidence type="ECO:0000256" key="3">
    <source>
        <dbReference type="ARBA" id="ARBA00022475"/>
    </source>
</evidence>
<comment type="subcellular location">
    <subcellularLocation>
        <location evidence="1">Cell membrane</location>
        <topology evidence="1">Multi-pass membrane protein</topology>
    </subcellularLocation>
</comment>
<proteinExistence type="inferred from homology"/>
<feature type="transmembrane region" description="Helical" evidence="8">
    <location>
        <begin position="160"/>
        <end position="180"/>
    </location>
</feature>
<keyword evidence="3" id="KW-1003">Cell membrane</keyword>
<feature type="binding site" evidence="7">
    <location>
        <position position="192"/>
    </location>
    <ligand>
        <name>Zn(2+)</name>
        <dbReference type="ChEBI" id="CHEBI:29105"/>
    </ligand>
</feature>
<dbReference type="InterPro" id="IPR005744">
    <property type="entry name" value="Hy-lIII"/>
</dbReference>
<dbReference type="InterPro" id="IPR004254">
    <property type="entry name" value="AdipoR/HlyIII-related"/>
</dbReference>
<evidence type="ECO:0000256" key="5">
    <source>
        <dbReference type="ARBA" id="ARBA00022989"/>
    </source>
</evidence>